<protein>
    <submittedName>
        <fullName evidence="1">Uncharacterized protein</fullName>
    </submittedName>
</protein>
<name>A0A326RZH3_9BACT</name>
<comment type="caution">
    <text evidence="1">The sequence shown here is derived from an EMBL/GenBank/DDBJ whole genome shotgun (WGS) entry which is preliminary data.</text>
</comment>
<sequence length="51" mass="5873">MVKYDLRMNQLQIGKDMRVKFQTSPSTQLNFRGGEEIIRLGEILNKAGFLS</sequence>
<keyword evidence="2" id="KW-1185">Reference proteome</keyword>
<evidence type="ECO:0000313" key="1">
    <source>
        <dbReference type="EMBL" id="PZV83926.1"/>
    </source>
</evidence>
<dbReference type="Proteomes" id="UP000248917">
    <property type="component" value="Unassembled WGS sequence"/>
</dbReference>
<accession>A0A326RZH3</accession>
<reference evidence="1 2" key="1">
    <citation type="submission" date="2018-06" db="EMBL/GenBank/DDBJ databases">
        <title>Genomic Encyclopedia of Archaeal and Bacterial Type Strains, Phase II (KMG-II): from individual species to whole genera.</title>
        <authorList>
            <person name="Goeker M."/>
        </authorList>
    </citation>
    <scope>NUCLEOTIDE SEQUENCE [LARGE SCALE GENOMIC DNA]</scope>
    <source>
        <strain evidence="1 2">T4</strain>
    </source>
</reference>
<gene>
    <name evidence="1" type="ORF">CLV31_105152</name>
</gene>
<organism evidence="1 2">
    <name type="scientific">Algoriphagus aquaeductus</name>
    <dbReference type="NCBI Taxonomy" id="475299"/>
    <lineage>
        <taxon>Bacteria</taxon>
        <taxon>Pseudomonadati</taxon>
        <taxon>Bacteroidota</taxon>
        <taxon>Cytophagia</taxon>
        <taxon>Cytophagales</taxon>
        <taxon>Cyclobacteriaceae</taxon>
        <taxon>Algoriphagus</taxon>
    </lineage>
</organism>
<dbReference type="AlphaFoldDB" id="A0A326RZH3"/>
<evidence type="ECO:0000313" key="2">
    <source>
        <dbReference type="Proteomes" id="UP000248917"/>
    </source>
</evidence>
<dbReference type="EMBL" id="QKTX01000005">
    <property type="protein sequence ID" value="PZV83926.1"/>
    <property type="molecule type" value="Genomic_DNA"/>
</dbReference>
<proteinExistence type="predicted"/>